<dbReference type="SUPFAM" id="SSF48508">
    <property type="entry name" value="Nuclear receptor ligand-binding domain"/>
    <property type="match status" value="1"/>
</dbReference>
<dbReference type="PaxDb" id="8022-A0A060VWV7"/>
<keyword evidence="5 11" id="KW-0862">Zinc</keyword>
<dbReference type="SMART" id="SM00399">
    <property type="entry name" value="ZnF_C4"/>
    <property type="match status" value="1"/>
</dbReference>
<feature type="region of interest" description="Disordered" evidence="12">
    <location>
        <begin position="277"/>
        <end position="298"/>
    </location>
</feature>
<feature type="region of interest" description="Disordered" evidence="12">
    <location>
        <begin position="73"/>
        <end position="103"/>
    </location>
</feature>
<dbReference type="FunFam" id="3.30.50.10:FF:000013">
    <property type="entry name" value="Nuclear receptor subfamily 1 group D member 2"/>
    <property type="match status" value="1"/>
</dbReference>
<dbReference type="EMBL" id="FR904326">
    <property type="protein sequence ID" value="CDQ59493.1"/>
    <property type="molecule type" value="Genomic_DNA"/>
</dbReference>
<keyword evidence="10 11" id="KW-0539">Nucleus</keyword>
<reference evidence="15" key="1">
    <citation type="journal article" date="2014" name="Nat. Commun.">
        <title>The rainbow trout genome provides novel insights into evolution after whole-genome duplication in vertebrates.</title>
        <authorList>
            <person name="Berthelot C."/>
            <person name="Brunet F."/>
            <person name="Chalopin D."/>
            <person name="Juanchich A."/>
            <person name="Bernard M."/>
            <person name="Noel B."/>
            <person name="Bento P."/>
            <person name="Da Silva C."/>
            <person name="Labadie K."/>
            <person name="Alberti A."/>
            <person name="Aury J.M."/>
            <person name="Louis A."/>
            <person name="Dehais P."/>
            <person name="Bardou P."/>
            <person name="Montfort J."/>
            <person name="Klopp C."/>
            <person name="Cabau C."/>
            <person name="Gaspin C."/>
            <person name="Thorgaard G.H."/>
            <person name="Boussaha M."/>
            <person name="Quillet E."/>
            <person name="Guyomard R."/>
            <person name="Galiana D."/>
            <person name="Bobe J."/>
            <person name="Volff J.N."/>
            <person name="Genet C."/>
            <person name="Wincker P."/>
            <person name="Jaillon O."/>
            <person name="Roest Crollius H."/>
            <person name="Guiguen Y."/>
        </authorList>
    </citation>
    <scope>NUCLEOTIDE SEQUENCE [LARGE SCALE GENOMIC DNA]</scope>
</reference>
<dbReference type="PANTHER" id="PTHR24082">
    <property type="entry name" value="NUCLEAR HORMONE RECEPTOR"/>
    <property type="match status" value="1"/>
</dbReference>
<dbReference type="InterPro" id="IPR000536">
    <property type="entry name" value="Nucl_hrmn_rcpt_lig-bd"/>
</dbReference>
<comment type="similarity">
    <text evidence="2">Belongs to the nuclear hormone receptor family. NR1 subfamily.</text>
</comment>
<evidence type="ECO:0000313" key="16">
    <source>
        <dbReference type="Proteomes" id="UP000193380"/>
    </source>
</evidence>
<dbReference type="PROSITE" id="PS51843">
    <property type="entry name" value="NR_LBD"/>
    <property type="match status" value="1"/>
</dbReference>
<dbReference type="InterPro" id="IPR013088">
    <property type="entry name" value="Znf_NHR/GATA"/>
</dbReference>
<dbReference type="Gene3D" id="1.10.565.10">
    <property type="entry name" value="Retinoid X Receptor"/>
    <property type="match status" value="1"/>
</dbReference>
<comment type="subcellular location">
    <subcellularLocation>
        <location evidence="1">Cytoplasm</location>
    </subcellularLocation>
    <subcellularLocation>
        <location evidence="11">Nucleus</location>
    </subcellularLocation>
</comment>
<dbReference type="GO" id="GO:0000978">
    <property type="term" value="F:RNA polymerase II cis-regulatory region sequence-specific DNA binding"/>
    <property type="evidence" value="ECO:0007669"/>
    <property type="project" value="TreeGrafter"/>
</dbReference>
<dbReference type="PROSITE" id="PS51030">
    <property type="entry name" value="NUCLEAR_REC_DBD_2"/>
    <property type="match status" value="1"/>
</dbReference>
<dbReference type="GO" id="GO:0030154">
    <property type="term" value="P:cell differentiation"/>
    <property type="evidence" value="ECO:0007669"/>
    <property type="project" value="TreeGrafter"/>
</dbReference>
<dbReference type="GO" id="GO:0005634">
    <property type="term" value="C:nucleus"/>
    <property type="evidence" value="ECO:0007669"/>
    <property type="project" value="UniProtKB-SubCell"/>
</dbReference>
<dbReference type="GO" id="GO:0004879">
    <property type="term" value="F:nuclear receptor activity"/>
    <property type="evidence" value="ECO:0007669"/>
    <property type="project" value="InterPro"/>
</dbReference>
<dbReference type="PRINTS" id="PR00546">
    <property type="entry name" value="THYROIDHORMR"/>
</dbReference>
<dbReference type="AlphaFoldDB" id="A0A060VWV7"/>
<dbReference type="CDD" id="cd07166">
    <property type="entry name" value="NR_DBD_REV_ERB"/>
    <property type="match status" value="1"/>
</dbReference>
<dbReference type="GO" id="GO:0009755">
    <property type="term" value="P:hormone-mediated signaling pathway"/>
    <property type="evidence" value="ECO:0007669"/>
    <property type="project" value="TreeGrafter"/>
</dbReference>
<keyword evidence="9 11" id="KW-0675">Receptor</keyword>
<feature type="compositionally biased region" description="Low complexity" evidence="12">
    <location>
        <begin position="73"/>
        <end position="101"/>
    </location>
</feature>
<sequence>MRCTPLTKQTQPKLREDTRSESHLFQLPENVIDVGVVDWCIIGCSKLLFSYLTNPTTSVSVFPTGGVILYARSSGSPSPGSPSSGYQTQSPSSTLSQPSSPEEITFTELGPLGSLKGQRGGGCTPPSSSKLVFHFPEVYNVATSTSTNQHSYQHPIAGKRPSGFTGPFTKTGGMVLLCTVCGDIASGFHYGVHACEGCKGFFRRSIQQNINYKMCVKNENCLIMRMNRNRCQHCRFKKCLSVGMSRDAVRFGRIPKREKQRLLDEMQSYMNSLNESATMDIESSPVSEAPPSPAEVPSKEAIRAISRAYQDISSSSQDRAAKSELNITNLPTTSLFKSNTSQETSYTNGSSHLGSDSTQGYQSCPAGLAPHCPDTNDNHHTFPSVDKSRYSCPATLSNHDHGQSNVGTTQRGSSANHNSFSMKEETQEPQTQTSCPWKLAAGTKVLACPLNACPVSAASRSGQQIWESFSQCFTPAVREVVEFAKGIPGFQELSQHDQVMLLKSGTFQVLMVRFCTMFNPEERTVTFLNGQTYPLSTLRALGMGALLDAIFDFSEKLGTLRLEPDEMALFMAVVLVSADLSGIVDMGAVEQLQEGLIRALHSLIHCRRPDESASIFPKLLLHLPDLRTLNNLHSDKLLAFRIDS</sequence>
<feature type="region of interest" description="Disordered" evidence="12">
    <location>
        <begin position="393"/>
        <end position="434"/>
    </location>
</feature>
<dbReference type="InterPro" id="IPR001728">
    <property type="entry name" value="ThyrH_rcpt"/>
</dbReference>
<evidence type="ECO:0000256" key="1">
    <source>
        <dbReference type="ARBA" id="ARBA00004496"/>
    </source>
</evidence>
<evidence type="ECO:0000313" key="15">
    <source>
        <dbReference type="EMBL" id="CDQ59493.1"/>
    </source>
</evidence>
<organism evidence="15 16">
    <name type="scientific">Oncorhynchus mykiss</name>
    <name type="common">Rainbow trout</name>
    <name type="synonym">Salmo gairdneri</name>
    <dbReference type="NCBI Taxonomy" id="8022"/>
    <lineage>
        <taxon>Eukaryota</taxon>
        <taxon>Metazoa</taxon>
        <taxon>Chordata</taxon>
        <taxon>Craniata</taxon>
        <taxon>Vertebrata</taxon>
        <taxon>Euteleostomi</taxon>
        <taxon>Actinopterygii</taxon>
        <taxon>Neopterygii</taxon>
        <taxon>Teleostei</taxon>
        <taxon>Protacanthopterygii</taxon>
        <taxon>Salmoniformes</taxon>
        <taxon>Salmonidae</taxon>
        <taxon>Salmoninae</taxon>
        <taxon>Oncorhynchus</taxon>
    </lineage>
</organism>
<evidence type="ECO:0000256" key="5">
    <source>
        <dbReference type="ARBA" id="ARBA00022833"/>
    </source>
</evidence>
<dbReference type="STRING" id="8022.A0A060VWV7"/>
<feature type="domain" description="Nuclear receptor" evidence="13">
    <location>
        <begin position="175"/>
        <end position="251"/>
    </location>
</feature>
<evidence type="ECO:0000256" key="9">
    <source>
        <dbReference type="ARBA" id="ARBA00023170"/>
    </source>
</evidence>
<proteinExistence type="inferred from homology"/>
<feature type="compositionally biased region" description="Polar residues" evidence="12">
    <location>
        <begin position="403"/>
        <end position="421"/>
    </location>
</feature>
<evidence type="ECO:0000256" key="7">
    <source>
        <dbReference type="ARBA" id="ARBA00023125"/>
    </source>
</evidence>
<dbReference type="GO" id="GO:0008270">
    <property type="term" value="F:zinc ion binding"/>
    <property type="evidence" value="ECO:0007669"/>
    <property type="project" value="UniProtKB-KW"/>
</dbReference>
<dbReference type="SMART" id="SM00430">
    <property type="entry name" value="HOLI"/>
    <property type="match status" value="1"/>
</dbReference>
<dbReference type="Proteomes" id="UP000193380">
    <property type="component" value="Unassembled WGS sequence"/>
</dbReference>
<dbReference type="FunFam" id="1.10.565.10:FF:000039">
    <property type="entry name" value="Nuclear receptor subfamily 1, group D, member 4b"/>
    <property type="match status" value="1"/>
</dbReference>
<feature type="compositionally biased region" description="Polar residues" evidence="12">
    <location>
        <begin position="1"/>
        <end position="12"/>
    </location>
</feature>
<dbReference type="InterPro" id="IPR035500">
    <property type="entry name" value="NHR-like_dom_sf"/>
</dbReference>
<dbReference type="PROSITE" id="PS00031">
    <property type="entry name" value="NUCLEAR_REC_DBD_1"/>
    <property type="match status" value="1"/>
</dbReference>
<feature type="domain" description="NR LBD" evidence="14">
    <location>
        <begin position="428"/>
        <end position="644"/>
    </location>
</feature>
<name>A0A060VWV7_ONCMY</name>
<dbReference type="Pfam" id="PF00105">
    <property type="entry name" value="zf-C4"/>
    <property type="match status" value="1"/>
</dbReference>
<dbReference type="PRINTS" id="PR00047">
    <property type="entry name" value="STROIDFINGER"/>
</dbReference>
<evidence type="ECO:0000259" key="14">
    <source>
        <dbReference type="PROSITE" id="PS51843"/>
    </source>
</evidence>
<evidence type="ECO:0000256" key="8">
    <source>
        <dbReference type="ARBA" id="ARBA00023163"/>
    </source>
</evidence>
<feature type="region of interest" description="Disordered" evidence="12">
    <location>
        <begin position="335"/>
        <end position="362"/>
    </location>
</feature>
<accession>A0A060VWV7</accession>
<dbReference type="GO" id="GO:0000122">
    <property type="term" value="P:negative regulation of transcription by RNA polymerase II"/>
    <property type="evidence" value="ECO:0007669"/>
    <property type="project" value="TreeGrafter"/>
</dbReference>
<dbReference type="InterPro" id="IPR050234">
    <property type="entry name" value="Nuclear_hormone_rcpt_NR1"/>
</dbReference>
<dbReference type="PRINTS" id="PR00398">
    <property type="entry name" value="STRDHORMONER"/>
</dbReference>
<dbReference type="SUPFAM" id="SSF57716">
    <property type="entry name" value="Glucocorticoid receptor-like (DNA-binding domain)"/>
    <property type="match status" value="1"/>
</dbReference>
<evidence type="ECO:0000256" key="2">
    <source>
        <dbReference type="ARBA" id="ARBA00008092"/>
    </source>
</evidence>
<evidence type="ECO:0000256" key="3">
    <source>
        <dbReference type="ARBA" id="ARBA00022723"/>
    </source>
</evidence>
<dbReference type="Pfam" id="PF00104">
    <property type="entry name" value="Hormone_recep"/>
    <property type="match status" value="1"/>
</dbReference>
<keyword evidence="3 11" id="KW-0479">Metal-binding</keyword>
<keyword evidence="6 11" id="KW-0805">Transcription regulation</keyword>
<dbReference type="Gene3D" id="3.30.50.10">
    <property type="entry name" value="Erythroid Transcription Factor GATA-1, subunit A"/>
    <property type="match status" value="1"/>
</dbReference>
<keyword evidence="7 11" id="KW-0238">DNA-binding</keyword>
<gene>
    <name evidence="15" type="ORF">GSONMT00080004001</name>
</gene>
<evidence type="ECO:0000256" key="12">
    <source>
        <dbReference type="SAM" id="MobiDB-lite"/>
    </source>
</evidence>
<dbReference type="PANTHER" id="PTHR24082:SF501">
    <property type="entry name" value="NUCLEAR RECEPTOR SUBFAMILY 1, GROUP D, MEMBER 4A ISOFORM X1"/>
    <property type="match status" value="1"/>
</dbReference>
<evidence type="ECO:0000256" key="4">
    <source>
        <dbReference type="ARBA" id="ARBA00022771"/>
    </source>
</evidence>
<dbReference type="GO" id="GO:0005737">
    <property type="term" value="C:cytoplasm"/>
    <property type="evidence" value="ECO:0007669"/>
    <property type="project" value="UniProtKB-SubCell"/>
</dbReference>
<feature type="region of interest" description="Disordered" evidence="12">
    <location>
        <begin position="1"/>
        <end position="20"/>
    </location>
</feature>
<evidence type="ECO:0000256" key="10">
    <source>
        <dbReference type="ARBA" id="ARBA00023242"/>
    </source>
</evidence>
<protein>
    <submittedName>
        <fullName evidence="15">Uncharacterized protein</fullName>
    </submittedName>
</protein>
<evidence type="ECO:0000259" key="13">
    <source>
        <dbReference type="PROSITE" id="PS51030"/>
    </source>
</evidence>
<keyword evidence="8 11" id="KW-0804">Transcription</keyword>
<evidence type="ECO:0000256" key="6">
    <source>
        <dbReference type="ARBA" id="ARBA00023015"/>
    </source>
</evidence>
<evidence type="ECO:0000256" key="11">
    <source>
        <dbReference type="RuleBase" id="RU004334"/>
    </source>
</evidence>
<keyword evidence="4 11" id="KW-0863">Zinc-finger</keyword>
<dbReference type="InterPro" id="IPR001628">
    <property type="entry name" value="Znf_hrmn_rcpt"/>
</dbReference>
<dbReference type="InterPro" id="IPR001723">
    <property type="entry name" value="Nuclear_hrmn_rcpt"/>
</dbReference>
<reference evidence="15" key="2">
    <citation type="submission" date="2014-03" db="EMBL/GenBank/DDBJ databases">
        <authorList>
            <person name="Genoscope - CEA"/>
        </authorList>
    </citation>
    <scope>NUCLEOTIDE SEQUENCE</scope>
</reference>
<dbReference type="GO" id="GO:0045944">
    <property type="term" value="P:positive regulation of transcription by RNA polymerase II"/>
    <property type="evidence" value="ECO:0007669"/>
    <property type="project" value="TreeGrafter"/>
</dbReference>